<gene>
    <name evidence="1" type="ORF">PssvBMR5_gp02</name>
</gene>
<accession>A0A6M3TCM3</accession>
<reference evidence="1 2" key="1">
    <citation type="journal article" date="2020" name="Microb. Biotechnol.">
        <title>Phage biocontrol to combat Pseudomonas syringae pathogens causing disease in cherry.</title>
        <authorList>
            <person name="Rabiey M."/>
            <person name="Roy S.R."/>
            <person name="Holtappels D."/>
            <person name="Franceschetti L."/>
            <person name="Quilty B.J."/>
            <person name="Creeth R."/>
            <person name="Sundin G.W."/>
            <person name="Wagemans J."/>
            <person name="Lavigne R."/>
            <person name="Jackson R.W."/>
        </authorList>
    </citation>
    <scope>NUCLEOTIDE SEQUENCE [LARGE SCALE GENOMIC DNA]</scope>
</reference>
<organism evidence="1 2">
    <name type="scientific">Pseudomonas phage MR5</name>
    <dbReference type="NCBI Taxonomy" id="2711172"/>
    <lineage>
        <taxon>Viruses</taxon>
        <taxon>Duplodnaviria</taxon>
        <taxon>Heunggongvirae</taxon>
        <taxon>Uroviricota</taxon>
        <taxon>Caudoviricetes</taxon>
        <taxon>Autographivirales</taxon>
        <taxon>Autoscriptoviridae</taxon>
        <taxon>Krylovirinae</taxon>
        <taxon>Mojovirus</taxon>
        <taxon>Mojovirus MR5</taxon>
    </lineage>
</organism>
<evidence type="ECO:0000313" key="1">
    <source>
        <dbReference type="EMBL" id="QJD54770.1"/>
    </source>
</evidence>
<dbReference type="EMBL" id="MT104468">
    <property type="protein sequence ID" value="QJD54770.1"/>
    <property type="molecule type" value="Genomic_DNA"/>
</dbReference>
<dbReference type="Proteomes" id="UP000501738">
    <property type="component" value="Segment"/>
</dbReference>
<proteinExistence type="predicted"/>
<sequence>MSAILVLCAVNHKWMTPEHAYCVKVGYADAEFTPIKFVR</sequence>
<evidence type="ECO:0000313" key="2">
    <source>
        <dbReference type="Proteomes" id="UP000501738"/>
    </source>
</evidence>
<keyword evidence="2" id="KW-1185">Reference proteome</keyword>
<name>A0A6M3TCM3_9CAUD</name>
<protein>
    <submittedName>
        <fullName evidence="1">Uncharacterized protein</fullName>
    </submittedName>
</protein>